<keyword evidence="3" id="KW-0378">Hydrolase</keyword>
<evidence type="ECO:0000256" key="1">
    <source>
        <dbReference type="ARBA" id="ARBA00001946"/>
    </source>
</evidence>
<evidence type="ECO:0000256" key="3">
    <source>
        <dbReference type="ARBA" id="ARBA00022801"/>
    </source>
</evidence>
<sequence>MLVNFLGNFVFPGGHPEPQEVGIETHKFSKDSKDSELVNEKVSQEMFESIIREVVEEVGVPTTSLVSEDHFIDVPGSEVNVGYENVYCTGNLIAGPDCIPDN</sequence>
<keyword evidence="2" id="KW-0479">Metal-binding</keyword>
<organism evidence="5 6">
    <name type="scientific">Hibiscus syriacus</name>
    <name type="common">Rose of Sharon</name>
    <dbReference type="NCBI Taxonomy" id="106335"/>
    <lineage>
        <taxon>Eukaryota</taxon>
        <taxon>Viridiplantae</taxon>
        <taxon>Streptophyta</taxon>
        <taxon>Embryophyta</taxon>
        <taxon>Tracheophyta</taxon>
        <taxon>Spermatophyta</taxon>
        <taxon>Magnoliopsida</taxon>
        <taxon>eudicotyledons</taxon>
        <taxon>Gunneridae</taxon>
        <taxon>Pentapetalae</taxon>
        <taxon>rosids</taxon>
        <taxon>malvids</taxon>
        <taxon>Malvales</taxon>
        <taxon>Malvaceae</taxon>
        <taxon>Malvoideae</taxon>
        <taxon>Hibiscus</taxon>
    </lineage>
</organism>
<reference evidence="5" key="1">
    <citation type="submission" date="2019-09" db="EMBL/GenBank/DDBJ databases">
        <title>Draft genome information of white flower Hibiscus syriacus.</title>
        <authorList>
            <person name="Kim Y.-M."/>
        </authorList>
    </citation>
    <scope>NUCLEOTIDE SEQUENCE [LARGE SCALE GENOMIC DNA]</scope>
    <source>
        <strain evidence="5">YM2019G1</strain>
    </source>
</reference>
<gene>
    <name evidence="5" type="ORF">F3Y22_tig00110556pilonHSYRG00863</name>
</gene>
<comment type="caution">
    <text evidence="5">The sequence shown here is derived from an EMBL/GenBank/DDBJ whole genome shotgun (WGS) entry which is preliminary data.</text>
</comment>
<comment type="cofactor">
    <cofactor evidence="1">
        <name>Mg(2+)</name>
        <dbReference type="ChEBI" id="CHEBI:18420"/>
    </cofactor>
</comment>
<dbReference type="GO" id="GO:0046872">
    <property type="term" value="F:metal ion binding"/>
    <property type="evidence" value="ECO:0007669"/>
    <property type="project" value="UniProtKB-KW"/>
</dbReference>
<dbReference type="Proteomes" id="UP000436088">
    <property type="component" value="Unassembled WGS sequence"/>
</dbReference>
<dbReference type="PANTHER" id="PTHR31835:SF1">
    <property type="entry name" value="URIDINE DIPHOSPHATE GLUCOSE PYROPHOSPHATASE NUDT22"/>
    <property type="match status" value="1"/>
</dbReference>
<evidence type="ECO:0000313" key="5">
    <source>
        <dbReference type="EMBL" id="KAE8700851.1"/>
    </source>
</evidence>
<dbReference type="EMBL" id="VEPZ02001028">
    <property type="protein sequence ID" value="KAE8700851.1"/>
    <property type="molecule type" value="Genomic_DNA"/>
</dbReference>
<evidence type="ECO:0000256" key="4">
    <source>
        <dbReference type="ARBA" id="ARBA00022842"/>
    </source>
</evidence>
<accession>A0A6A3A8S4</accession>
<keyword evidence="6" id="KW-1185">Reference proteome</keyword>
<proteinExistence type="predicted"/>
<dbReference type="InterPro" id="IPR015797">
    <property type="entry name" value="NUDIX_hydrolase-like_dom_sf"/>
</dbReference>
<dbReference type="GO" id="GO:0052751">
    <property type="term" value="F:GDP-mannose hydrolase activity"/>
    <property type="evidence" value="ECO:0007669"/>
    <property type="project" value="TreeGrafter"/>
</dbReference>
<evidence type="ECO:0008006" key="7">
    <source>
        <dbReference type="Google" id="ProtNLM"/>
    </source>
</evidence>
<dbReference type="AlphaFoldDB" id="A0A6A3A8S4"/>
<evidence type="ECO:0000256" key="2">
    <source>
        <dbReference type="ARBA" id="ARBA00022723"/>
    </source>
</evidence>
<dbReference type="PANTHER" id="PTHR31835">
    <property type="entry name" value="URIDINE DIPHOSPHATE GLUCOSE PYROPHOSPHATASE"/>
    <property type="match status" value="1"/>
</dbReference>
<keyword evidence="4" id="KW-0460">Magnesium</keyword>
<protein>
    <recommendedName>
        <fullName evidence="7">Nudix hydrolase domain-containing protein</fullName>
    </recommendedName>
</protein>
<name>A0A6A3A8S4_HIBSY</name>
<evidence type="ECO:0000313" key="6">
    <source>
        <dbReference type="Proteomes" id="UP000436088"/>
    </source>
</evidence>
<dbReference type="SUPFAM" id="SSF55811">
    <property type="entry name" value="Nudix"/>
    <property type="match status" value="1"/>
</dbReference>
<dbReference type="InterPro" id="IPR055295">
    <property type="entry name" value="NUDT22/NUDT9-like"/>
</dbReference>